<accession>A0A0W8FTC2</accession>
<dbReference type="EMBL" id="LNQE01000859">
    <property type="protein sequence ID" value="KUG24141.1"/>
    <property type="molecule type" value="Genomic_DNA"/>
</dbReference>
<dbReference type="Gene3D" id="3.90.550.10">
    <property type="entry name" value="Spore Coat Polysaccharide Biosynthesis Protein SpsA, Chain A"/>
    <property type="match status" value="1"/>
</dbReference>
<dbReference type="PANTHER" id="PTHR48090:SF7">
    <property type="entry name" value="RFBJ PROTEIN"/>
    <property type="match status" value="1"/>
</dbReference>
<sequence length="245" mass="28150">MEKRTFKLLSIVVPVYNEERYLESIVKKVFAQPLPGDLERELILINDASSDATWDIMQSFPSKFPQVKIQLINKKVNKGKGAALRDGFAKVTGDIVIIQDADEEYDPADYPKLLQPILDNKADVVFGSRFIGEPHRVLYFWHQVANNILTTLSNMLTNLNLTDMEVCYKVFTRDVVDRLKLKSPRFGVEPEITAKIARMKLNGKRVRVYETGISYAGRTYEEGKKINWKDAVSAIIQIIRFRFMD</sequence>
<evidence type="ECO:0000313" key="2">
    <source>
        <dbReference type="EMBL" id="KUG24141.1"/>
    </source>
</evidence>
<proteinExistence type="predicted"/>
<organism evidence="2">
    <name type="scientific">hydrocarbon metagenome</name>
    <dbReference type="NCBI Taxonomy" id="938273"/>
    <lineage>
        <taxon>unclassified sequences</taxon>
        <taxon>metagenomes</taxon>
        <taxon>ecological metagenomes</taxon>
    </lineage>
</organism>
<dbReference type="InterPro" id="IPR029044">
    <property type="entry name" value="Nucleotide-diphossugar_trans"/>
</dbReference>
<name>A0A0W8FTC2_9ZZZZ</name>
<comment type="caution">
    <text evidence="2">The sequence shown here is derived from an EMBL/GenBank/DDBJ whole genome shotgun (WGS) entry which is preliminary data.</text>
</comment>
<dbReference type="Pfam" id="PF00535">
    <property type="entry name" value="Glycos_transf_2"/>
    <property type="match status" value="1"/>
</dbReference>
<dbReference type="InterPro" id="IPR050256">
    <property type="entry name" value="Glycosyltransferase_2"/>
</dbReference>
<feature type="domain" description="Glycosyltransferase 2-like" evidence="1">
    <location>
        <begin position="10"/>
        <end position="178"/>
    </location>
</feature>
<dbReference type="GO" id="GO:0016740">
    <property type="term" value="F:transferase activity"/>
    <property type="evidence" value="ECO:0007669"/>
    <property type="project" value="UniProtKB-KW"/>
</dbReference>
<dbReference type="SUPFAM" id="SSF53448">
    <property type="entry name" value="Nucleotide-diphospho-sugar transferases"/>
    <property type="match status" value="1"/>
</dbReference>
<keyword evidence="2" id="KW-0808">Transferase</keyword>
<reference evidence="2" key="1">
    <citation type="journal article" date="2015" name="Proc. Natl. Acad. Sci. U.S.A.">
        <title>Networks of energetic and metabolic interactions define dynamics in microbial communities.</title>
        <authorList>
            <person name="Embree M."/>
            <person name="Liu J.K."/>
            <person name="Al-Bassam M.M."/>
            <person name="Zengler K."/>
        </authorList>
    </citation>
    <scope>NUCLEOTIDE SEQUENCE</scope>
</reference>
<protein>
    <submittedName>
        <fullName evidence="2">Glycosyl transferase, family 2</fullName>
    </submittedName>
</protein>
<dbReference type="PANTHER" id="PTHR48090">
    <property type="entry name" value="UNDECAPRENYL-PHOSPHATE 4-DEOXY-4-FORMAMIDO-L-ARABINOSE TRANSFERASE-RELATED"/>
    <property type="match status" value="1"/>
</dbReference>
<dbReference type="CDD" id="cd04179">
    <property type="entry name" value="DPM_DPG-synthase_like"/>
    <property type="match status" value="1"/>
</dbReference>
<dbReference type="InterPro" id="IPR001173">
    <property type="entry name" value="Glyco_trans_2-like"/>
</dbReference>
<dbReference type="AlphaFoldDB" id="A0A0W8FTC2"/>
<gene>
    <name evidence="2" type="ORF">ASZ90_006032</name>
</gene>
<evidence type="ECO:0000259" key="1">
    <source>
        <dbReference type="Pfam" id="PF00535"/>
    </source>
</evidence>